<protein>
    <recommendedName>
        <fullName evidence="1">F-box domain-containing protein</fullName>
    </recommendedName>
</protein>
<reference evidence="2" key="1">
    <citation type="submission" date="2023-03" db="EMBL/GenBank/DDBJ databases">
        <title>Massive genome expansion in bonnet fungi (Mycena s.s.) driven by repeated elements and novel gene families across ecological guilds.</title>
        <authorList>
            <consortium name="Lawrence Berkeley National Laboratory"/>
            <person name="Harder C.B."/>
            <person name="Miyauchi S."/>
            <person name="Viragh M."/>
            <person name="Kuo A."/>
            <person name="Thoen E."/>
            <person name="Andreopoulos B."/>
            <person name="Lu D."/>
            <person name="Skrede I."/>
            <person name="Drula E."/>
            <person name="Henrissat B."/>
            <person name="Morin E."/>
            <person name="Kohler A."/>
            <person name="Barry K."/>
            <person name="LaButti K."/>
            <person name="Morin E."/>
            <person name="Salamov A."/>
            <person name="Lipzen A."/>
            <person name="Mereny Z."/>
            <person name="Hegedus B."/>
            <person name="Baldrian P."/>
            <person name="Stursova M."/>
            <person name="Weitz H."/>
            <person name="Taylor A."/>
            <person name="Grigoriev I.V."/>
            <person name="Nagy L.G."/>
            <person name="Martin F."/>
            <person name="Kauserud H."/>
        </authorList>
    </citation>
    <scope>NUCLEOTIDE SEQUENCE</scope>
    <source>
        <strain evidence="2">CBHHK173m</strain>
    </source>
</reference>
<name>A0AAD6U406_9AGAR</name>
<feature type="domain" description="F-box" evidence="1">
    <location>
        <begin position="27"/>
        <end position="72"/>
    </location>
</feature>
<dbReference type="InterPro" id="IPR036047">
    <property type="entry name" value="F-box-like_dom_sf"/>
</dbReference>
<dbReference type="InterPro" id="IPR001810">
    <property type="entry name" value="F-box_dom"/>
</dbReference>
<evidence type="ECO:0000313" key="3">
    <source>
        <dbReference type="Proteomes" id="UP001222325"/>
    </source>
</evidence>
<dbReference type="PROSITE" id="PS50181">
    <property type="entry name" value="FBOX"/>
    <property type="match status" value="1"/>
</dbReference>
<keyword evidence="3" id="KW-1185">Reference proteome</keyword>
<proteinExistence type="predicted"/>
<evidence type="ECO:0000259" key="1">
    <source>
        <dbReference type="PROSITE" id="PS50181"/>
    </source>
</evidence>
<sequence length="372" mass="39808">MVLSSCCAYGSLVARPSPRPTPAFPPPAIFANLPLDTLDTILAFLPRAALPAVCLVSRVFRVHGQDALYRDLHLDTPRALHACFSILASPARLAPRVRAFTLNSREAGSVYGALEDALPLLRNLRALSLFAGGDACAWVLPHADPAPFALHTFRTDVPFGADVGAFVARQPALRCMRVPWAGGAGGAGGLDAEALGLRHLTRVSAPWSLVAALVPGRPVCEVATFRDRRGTAPEQVRCLAGSTAPKGVERLQINYRFVREIGAALLAETLPALACLAVTFGEEKETDLPGWIATFLAKAPPLHCFHLRLQPYIALNYHDPAYLAAVDKEQDLQYLVISKIGSQGYAATRVDGAWTRCSAHATKGVLAHATFA</sequence>
<accession>A0AAD6U406</accession>
<evidence type="ECO:0000313" key="2">
    <source>
        <dbReference type="EMBL" id="KAJ7089792.1"/>
    </source>
</evidence>
<dbReference type="SUPFAM" id="SSF81383">
    <property type="entry name" value="F-box domain"/>
    <property type="match status" value="1"/>
</dbReference>
<dbReference type="AlphaFoldDB" id="A0AAD6U406"/>
<dbReference type="EMBL" id="JARJCN010000023">
    <property type="protein sequence ID" value="KAJ7089792.1"/>
    <property type="molecule type" value="Genomic_DNA"/>
</dbReference>
<comment type="caution">
    <text evidence="2">The sequence shown here is derived from an EMBL/GenBank/DDBJ whole genome shotgun (WGS) entry which is preliminary data.</text>
</comment>
<organism evidence="2 3">
    <name type="scientific">Mycena belliarum</name>
    <dbReference type="NCBI Taxonomy" id="1033014"/>
    <lineage>
        <taxon>Eukaryota</taxon>
        <taxon>Fungi</taxon>
        <taxon>Dikarya</taxon>
        <taxon>Basidiomycota</taxon>
        <taxon>Agaricomycotina</taxon>
        <taxon>Agaricomycetes</taxon>
        <taxon>Agaricomycetidae</taxon>
        <taxon>Agaricales</taxon>
        <taxon>Marasmiineae</taxon>
        <taxon>Mycenaceae</taxon>
        <taxon>Mycena</taxon>
    </lineage>
</organism>
<dbReference type="Proteomes" id="UP001222325">
    <property type="component" value="Unassembled WGS sequence"/>
</dbReference>
<gene>
    <name evidence="2" type="ORF">B0H15DRAFT_949052</name>
</gene>